<dbReference type="PANTHER" id="PTHR30537">
    <property type="entry name" value="HTH-TYPE TRANSCRIPTIONAL REGULATOR"/>
    <property type="match status" value="1"/>
</dbReference>
<dbReference type="Gene3D" id="1.10.10.10">
    <property type="entry name" value="Winged helix-like DNA-binding domain superfamily/Winged helix DNA-binding domain"/>
    <property type="match status" value="1"/>
</dbReference>
<proteinExistence type="inferred from homology"/>
<dbReference type="InterPro" id="IPR036390">
    <property type="entry name" value="WH_DNA-bd_sf"/>
</dbReference>
<reference evidence="6 7" key="1">
    <citation type="submission" date="2013-07" db="EMBL/GenBank/DDBJ databases">
        <title>Comparative Genomic and Metabolomic Analysis of Twelve Strains of Pseudoalteromonas luteoviolacea.</title>
        <authorList>
            <person name="Vynne N.G."/>
            <person name="Mansson M."/>
            <person name="Gram L."/>
        </authorList>
    </citation>
    <scope>NUCLEOTIDE SEQUENCE [LARGE SCALE GENOMIC DNA]</scope>
    <source>
        <strain evidence="6 7">S4060-1</strain>
    </source>
</reference>
<dbReference type="InterPro" id="IPR000847">
    <property type="entry name" value="LysR_HTH_N"/>
</dbReference>
<dbReference type="EMBL" id="AUXX01000006">
    <property type="protein sequence ID" value="KZN69031.1"/>
    <property type="molecule type" value="Genomic_DNA"/>
</dbReference>
<dbReference type="Proteomes" id="UP000076661">
    <property type="component" value="Unassembled WGS sequence"/>
</dbReference>
<organism evidence="6 7">
    <name type="scientific">Pseudoalteromonas luteoviolacea S4060-1</name>
    <dbReference type="NCBI Taxonomy" id="1365257"/>
    <lineage>
        <taxon>Bacteria</taxon>
        <taxon>Pseudomonadati</taxon>
        <taxon>Pseudomonadota</taxon>
        <taxon>Gammaproteobacteria</taxon>
        <taxon>Alteromonadales</taxon>
        <taxon>Pseudoalteromonadaceae</taxon>
        <taxon>Pseudoalteromonas</taxon>
    </lineage>
</organism>
<evidence type="ECO:0000256" key="2">
    <source>
        <dbReference type="ARBA" id="ARBA00023015"/>
    </source>
</evidence>
<dbReference type="GO" id="GO:0006351">
    <property type="term" value="P:DNA-templated transcription"/>
    <property type="evidence" value="ECO:0007669"/>
    <property type="project" value="TreeGrafter"/>
</dbReference>
<protein>
    <recommendedName>
        <fullName evidence="5">HTH lysR-type domain-containing protein</fullName>
    </recommendedName>
</protein>
<evidence type="ECO:0000256" key="4">
    <source>
        <dbReference type="ARBA" id="ARBA00023163"/>
    </source>
</evidence>
<dbReference type="PATRIC" id="fig|1365257.3.peg.941"/>
<dbReference type="SUPFAM" id="SSF46785">
    <property type="entry name" value="Winged helix' DNA-binding domain"/>
    <property type="match status" value="1"/>
</dbReference>
<dbReference type="GO" id="GO:0003700">
    <property type="term" value="F:DNA-binding transcription factor activity"/>
    <property type="evidence" value="ECO:0007669"/>
    <property type="project" value="InterPro"/>
</dbReference>
<dbReference type="Pfam" id="PF00126">
    <property type="entry name" value="HTH_1"/>
    <property type="match status" value="1"/>
</dbReference>
<dbReference type="Pfam" id="PF03466">
    <property type="entry name" value="LysR_substrate"/>
    <property type="match status" value="1"/>
</dbReference>
<evidence type="ECO:0000259" key="5">
    <source>
        <dbReference type="PROSITE" id="PS50931"/>
    </source>
</evidence>
<dbReference type="InterPro" id="IPR058163">
    <property type="entry name" value="LysR-type_TF_proteobact-type"/>
</dbReference>
<dbReference type="PANTHER" id="PTHR30537:SF3">
    <property type="entry name" value="TRANSCRIPTIONAL REGULATORY PROTEIN"/>
    <property type="match status" value="1"/>
</dbReference>
<dbReference type="AlphaFoldDB" id="A0A167NX69"/>
<sequence length="306" mass="33919">MLQKSNINWQDLHYFLAMVRSGSARATAQQLGSSHSTITRRIDQLESSLGTKLFLRDVSGFKLTGQGETLVHFAEQAESAIGTAYNLIQGLDAQLSGAIRVTTSDAIANHLLMPMITSFSQTYPDIDIEVVLSSQVMDLNEREVDIALRILPNNVMPPEPLIGRMVGKIATCYYATPAYLAKHDPWIEQSSAKLIGWGELGHYPDWIKTSPFAHLGTICRLNHSAMQVEAAKAGLGIARLPCFIGDKTTELIRVPNCKPDIAFDIWMLSHHDSREVARIRAFKTQLVDSFAAQNKLLLGQVESMKR</sequence>
<evidence type="ECO:0000313" key="6">
    <source>
        <dbReference type="EMBL" id="KZN69031.1"/>
    </source>
</evidence>
<accession>A0A167NX69</accession>
<comment type="caution">
    <text evidence="6">The sequence shown here is derived from an EMBL/GenBank/DDBJ whole genome shotgun (WGS) entry which is preliminary data.</text>
</comment>
<evidence type="ECO:0000313" key="7">
    <source>
        <dbReference type="Proteomes" id="UP000076661"/>
    </source>
</evidence>
<dbReference type="Gene3D" id="3.40.190.290">
    <property type="match status" value="1"/>
</dbReference>
<feature type="domain" description="HTH lysR-type" evidence="5">
    <location>
        <begin position="7"/>
        <end position="64"/>
    </location>
</feature>
<keyword evidence="4" id="KW-0804">Transcription</keyword>
<keyword evidence="2" id="KW-0805">Transcription regulation</keyword>
<dbReference type="PROSITE" id="PS50931">
    <property type="entry name" value="HTH_LYSR"/>
    <property type="match status" value="1"/>
</dbReference>
<evidence type="ECO:0000256" key="3">
    <source>
        <dbReference type="ARBA" id="ARBA00023125"/>
    </source>
</evidence>
<keyword evidence="3" id="KW-0238">DNA-binding</keyword>
<dbReference type="RefSeq" id="WP_196762173.1">
    <property type="nucleotide sequence ID" value="NZ_AUXX01000006.1"/>
</dbReference>
<dbReference type="SUPFAM" id="SSF53850">
    <property type="entry name" value="Periplasmic binding protein-like II"/>
    <property type="match status" value="1"/>
</dbReference>
<dbReference type="InterPro" id="IPR005119">
    <property type="entry name" value="LysR_subst-bd"/>
</dbReference>
<dbReference type="GO" id="GO:0043565">
    <property type="term" value="F:sequence-specific DNA binding"/>
    <property type="evidence" value="ECO:0007669"/>
    <property type="project" value="TreeGrafter"/>
</dbReference>
<evidence type="ECO:0000256" key="1">
    <source>
        <dbReference type="ARBA" id="ARBA00009437"/>
    </source>
</evidence>
<name>A0A167NX69_9GAMM</name>
<dbReference type="InterPro" id="IPR036388">
    <property type="entry name" value="WH-like_DNA-bd_sf"/>
</dbReference>
<gene>
    <name evidence="6" type="ORF">N478_12675</name>
</gene>
<comment type="similarity">
    <text evidence="1">Belongs to the LysR transcriptional regulatory family.</text>
</comment>